<dbReference type="Proteomes" id="UP001165136">
    <property type="component" value="Unassembled WGS sequence"/>
</dbReference>
<comment type="caution">
    <text evidence="7">The sequence shown here is derived from an EMBL/GenBank/DDBJ whole genome shotgun (WGS) entry which is preliminary data.</text>
</comment>
<dbReference type="InterPro" id="IPR058717">
    <property type="entry name" value="Phage_L5_Integrase_N"/>
</dbReference>
<dbReference type="SUPFAM" id="SSF56349">
    <property type="entry name" value="DNA breaking-rejoining enzymes"/>
    <property type="match status" value="1"/>
</dbReference>
<dbReference type="Pfam" id="PF00589">
    <property type="entry name" value="Phage_integrase"/>
    <property type="match status" value="1"/>
</dbReference>
<dbReference type="Pfam" id="PF26003">
    <property type="entry name" value="Integrase_N_phage"/>
    <property type="match status" value="1"/>
</dbReference>
<evidence type="ECO:0000256" key="4">
    <source>
        <dbReference type="PROSITE-ProRule" id="PRU01248"/>
    </source>
</evidence>
<keyword evidence="3" id="KW-0233">DNA recombination</keyword>
<dbReference type="GO" id="GO:0015074">
    <property type="term" value="P:DNA integration"/>
    <property type="evidence" value="ECO:0007669"/>
    <property type="project" value="InterPro"/>
</dbReference>
<keyword evidence="2 4" id="KW-0238">DNA-binding</keyword>
<dbReference type="PROSITE" id="PS51898">
    <property type="entry name" value="TYR_RECOMBINASE"/>
    <property type="match status" value="1"/>
</dbReference>
<evidence type="ECO:0000256" key="3">
    <source>
        <dbReference type="ARBA" id="ARBA00023172"/>
    </source>
</evidence>
<dbReference type="PANTHER" id="PTHR30349">
    <property type="entry name" value="PHAGE INTEGRASE-RELATED"/>
    <property type="match status" value="1"/>
</dbReference>
<protein>
    <recommendedName>
        <fullName evidence="9">Integrase</fullName>
    </recommendedName>
</protein>
<dbReference type="PROSITE" id="PS51900">
    <property type="entry name" value="CB"/>
    <property type="match status" value="1"/>
</dbReference>
<evidence type="ECO:0008006" key="9">
    <source>
        <dbReference type="Google" id="ProtNLM"/>
    </source>
</evidence>
<dbReference type="EMBL" id="BSTI01000001">
    <property type="protein sequence ID" value="GLY63709.1"/>
    <property type="molecule type" value="Genomic_DNA"/>
</dbReference>
<dbReference type="InterPro" id="IPR010998">
    <property type="entry name" value="Integrase_recombinase_N"/>
</dbReference>
<dbReference type="InterPro" id="IPR011010">
    <property type="entry name" value="DNA_brk_join_enz"/>
</dbReference>
<evidence type="ECO:0000313" key="8">
    <source>
        <dbReference type="Proteomes" id="UP001165136"/>
    </source>
</evidence>
<dbReference type="AlphaFoldDB" id="A0A9W6QT21"/>
<comment type="similarity">
    <text evidence="1">Belongs to the 'phage' integrase family.</text>
</comment>
<evidence type="ECO:0000313" key="7">
    <source>
        <dbReference type="EMBL" id="GLY63709.1"/>
    </source>
</evidence>
<keyword evidence="8" id="KW-1185">Reference proteome</keyword>
<dbReference type="GO" id="GO:0006310">
    <property type="term" value="P:DNA recombination"/>
    <property type="evidence" value="ECO:0007669"/>
    <property type="project" value="UniProtKB-KW"/>
</dbReference>
<sequence length="376" mass="41998">MASVNKRPNGRWRARYRDEAGKEHARHFDRKVDAQRWLDEVTASVVTGQYVDPSSGRMTFGQYAAAWADRQVWVPRTLIGHNLAVRSTTFCDMELRKIRPSHVEQWVKRMRDGDPTEQEPRKLAASTIATRFNHVRAVFRAAVRDRQIAADPSANVVLPRQRRRASAMVIPAGDQVGRLVQAGGDRFGVFVALCAFAGLRLGEAAAVQVGDIDFLRRTLHVRRQVQLVDKTRVDIRAPKYGSERDVYLPAELVTMLAEQVSGLGPGGTERWLFERAPGEPYHQNVVTWLWRATRKRAAVTGVRLHDLRHFYASGLIAAGCDVVTVSRALGHASATTTLSIYAHLWPTAEDRTRQAAAGMMSDALRRADSRRTASSG</sequence>
<organism evidence="7 8">
    <name type="scientific">Amycolatopsis taiwanensis</name>
    <dbReference type="NCBI Taxonomy" id="342230"/>
    <lineage>
        <taxon>Bacteria</taxon>
        <taxon>Bacillati</taxon>
        <taxon>Actinomycetota</taxon>
        <taxon>Actinomycetes</taxon>
        <taxon>Pseudonocardiales</taxon>
        <taxon>Pseudonocardiaceae</taxon>
        <taxon>Amycolatopsis</taxon>
    </lineage>
</organism>
<dbReference type="PANTHER" id="PTHR30349:SF64">
    <property type="entry name" value="PROPHAGE INTEGRASE INTD-RELATED"/>
    <property type="match status" value="1"/>
</dbReference>
<gene>
    <name evidence="7" type="ORF">Atai01_03280</name>
</gene>
<dbReference type="Gene3D" id="1.10.150.130">
    <property type="match status" value="1"/>
</dbReference>
<evidence type="ECO:0000256" key="2">
    <source>
        <dbReference type="ARBA" id="ARBA00023125"/>
    </source>
</evidence>
<name>A0A9W6QT21_9PSEU</name>
<dbReference type="InterPro" id="IPR002104">
    <property type="entry name" value="Integrase_catalytic"/>
</dbReference>
<dbReference type="CDD" id="cd01189">
    <property type="entry name" value="INT_ICEBs1_C_like"/>
    <property type="match status" value="1"/>
</dbReference>
<feature type="domain" description="Tyr recombinase" evidence="5">
    <location>
        <begin position="163"/>
        <end position="357"/>
    </location>
</feature>
<dbReference type="RefSeq" id="WP_285485607.1">
    <property type="nucleotide sequence ID" value="NZ_BSTI01000001.1"/>
</dbReference>
<dbReference type="InterPro" id="IPR044068">
    <property type="entry name" value="CB"/>
</dbReference>
<evidence type="ECO:0000259" key="5">
    <source>
        <dbReference type="PROSITE" id="PS51898"/>
    </source>
</evidence>
<dbReference type="InterPro" id="IPR013762">
    <property type="entry name" value="Integrase-like_cat_sf"/>
</dbReference>
<dbReference type="InterPro" id="IPR050090">
    <property type="entry name" value="Tyrosine_recombinase_XerCD"/>
</dbReference>
<dbReference type="GO" id="GO:0003677">
    <property type="term" value="F:DNA binding"/>
    <property type="evidence" value="ECO:0007669"/>
    <property type="project" value="UniProtKB-UniRule"/>
</dbReference>
<evidence type="ECO:0000259" key="6">
    <source>
        <dbReference type="PROSITE" id="PS51900"/>
    </source>
</evidence>
<dbReference type="Gene3D" id="1.10.443.10">
    <property type="entry name" value="Intergrase catalytic core"/>
    <property type="match status" value="1"/>
</dbReference>
<evidence type="ECO:0000256" key="1">
    <source>
        <dbReference type="ARBA" id="ARBA00008857"/>
    </source>
</evidence>
<proteinExistence type="inferred from homology"/>
<accession>A0A9W6QT21</accession>
<feature type="domain" description="Core-binding (CB)" evidence="6">
    <location>
        <begin position="58"/>
        <end position="143"/>
    </location>
</feature>
<reference evidence="7" key="1">
    <citation type="submission" date="2023-03" db="EMBL/GenBank/DDBJ databases">
        <title>Amycolatopsis taiwanensis NBRC 103393.</title>
        <authorList>
            <person name="Ichikawa N."/>
            <person name="Sato H."/>
            <person name="Tonouchi N."/>
        </authorList>
    </citation>
    <scope>NUCLEOTIDE SEQUENCE</scope>
    <source>
        <strain evidence="7">NBRC 103393</strain>
    </source>
</reference>